<evidence type="ECO:0000256" key="1">
    <source>
        <dbReference type="ARBA" id="ARBA00005417"/>
    </source>
</evidence>
<protein>
    <recommendedName>
        <fullName evidence="6">ABC transporter domain-containing protein</fullName>
    </recommendedName>
</protein>
<name>A0A0J7Y483_9SPHN</name>
<dbReference type="EMBL" id="JACT01000001">
    <property type="protein sequence ID" value="KMS58654.1"/>
    <property type="molecule type" value="Genomic_DNA"/>
</dbReference>
<dbReference type="Proteomes" id="UP000052232">
    <property type="component" value="Unassembled WGS sequence"/>
</dbReference>
<evidence type="ECO:0000256" key="5">
    <source>
        <dbReference type="ARBA" id="ARBA00022840"/>
    </source>
</evidence>
<dbReference type="GO" id="GO:0016887">
    <property type="term" value="F:ATP hydrolysis activity"/>
    <property type="evidence" value="ECO:0007669"/>
    <property type="project" value="InterPro"/>
</dbReference>
<dbReference type="SUPFAM" id="SSF52540">
    <property type="entry name" value="P-loop containing nucleoside triphosphate hydrolases"/>
    <property type="match status" value="1"/>
</dbReference>
<dbReference type="Pfam" id="PF00005">
    <property type="entry name" value="ABC_tran"/>
    <property type="match status" value="1"/>
</dbReference>
<dbReference type="InterPro" id="IPR003439">
    <property type="entry name" value="ABC_transporter-like_ATP-bd"/>
</dbReference>
<keyword evidence="2" id="KW-0813">Transport</keyword>
<evidence type="ECO:0000259" key="6">
    <source>
        <dbReference type="PROSITE" id="PS50893"/>
    </source>
</evidence>
<dbReference type="GO" id="GO:0005524">
    <property type="term" value="F:ATP binding"/>
    <property type="evidence" value="ECO:0007669"/>
    <property type="project" value="UniProtKB-KW"/>
</dbReference>
<keyword evidence="8" id="KW-1185">Reference proteome</keyword>
<evidence type="ECO:0000313" key="8">
    <source>
        <dbReference type="Proteomes" id="UP000052232"/>
    </source>
</evidence>
<dbReference type="PATRIC" id="fig|1420583.3.peg.200"/>
<dbReference type="Gene3D" id="3.40.50.300">
    <property type="entry name" value="P-loop containing nucleotide triphosphate hydrolases"/>
    <property type="match status" value="1"/>
</dbReference>
<evidence type="ECO:0000256" key="4">
    <source>
        <dbReference type="ARBA" id="ARBA00022741"/>
    </source>
</evidence>
<evidence type="ECO:0000313" key="7">
    <source>
        <dbReference type="EMBL" id="KMS58654.1"/>
    </source>
</evidence>
<feature type="domain" description="ABC transporter" evidence="6">
    <location>
        <begin position="5"/>
        <end position="227"/>
    </location>
</feature>
<keyword evidence="5" id="KW-0067">ATP-binding</keyword>
<dbReference type="InterPro" id="IPR003593">
    <property type="entry name" value="AAA+_ATPase"/>
</dbReference>
<keyword evidence="4" id="KW-0547">Nucleotide-binding</keyword>
<accession>A0A0J7Y483</accession>
<organism evidence="7 8">
    <name type="scientific">Sphingobium cupriresistens LL01</name>
    <dbReference type="NCBI Taxonomy" id="1420583"/>
    <lineage>
        <taxon>Bacteria</taxon>
        <taxon>Pseudomonadati</taxon>
        <taxon>Pseudomonadota</taxon>
        <taxon>Alphaproteobacteria</taxon>
        <taxon>Sphingomonadales</taxon>
        <taxon>Sphingomonadaceae</taxon>
        <taxon>Sphingobium</taxon>
    </lineage>
</organism>
<comment type="similarity">
    <text evidence="1">Belongs to the ABC transporter superfamily.</text>
</comment>
<gene>
    <name evidence="7" type="ORF">V473_01035</name>
</gene>
<dbReference type="PROSITE" id="PS50893">
    <property type="entry name" value="ABC_TRANSPORTER_2"/>
    <property type="match status" value="1"/>
</dbReference>
<dbReference type="PANTHER" id="PTHR42711:SF5">
    <property type="entry name" value="ABC TRANSPORTER ATP-BINDING PROTEIN NATA"/>
    <property type="match status" value="1"/>
</dbReference>
<proteinExistence type="inferred from homology"/>
<reference evidence="7 8" key="1">
    <citation type="journal article" date="2015" name="G3 (Bethesda)">
        <title>Insights into Ongoing Evolution of the Hexachlorocyclohexane Catabolic Pathway from Comparative Genomics of Ten Sphingomonadaceae Strains.</title>
        <authorList>
            <person name="Pearce S.L."/>
            <person name="Oakeshott J.G."/>
            <person name="Pandey G."/>
        </authorList>
    </citation>
    <scope>NUCLEOTIDE SEQUENCE [LARGE SCALE GENOMIC DNA]</scope>
    <source>
        <strain evidence="7 8">LL01</strain>
    </source>
</reference>
<dbReference type="STRING" id="1420583.V473_01035"/>
<evidence type="ECO:0000256" key="3">
    <source>
        <dbReference type="ARBA" id="ARBA00022458"/>
    </source>
</evidence>
<dbReference type="SMART" id="SM00382">
    <property type="entry name" value="AAA"/>
    <property type="match status" value="1"/>
</dbReference>
<sequence>MSALLAFEGVSLVLGGTRLLDQVDLAIEAGDRVAILADSGAGKSWLLRLAIGLVTPGSGTVRLMGVALDVAPPDVRRLLRARCGVAMQGGSLLGDLSVEENMRLAIGTGDWSKRRRGERRIDRLLLEYGLEQAATTRADALSIGERRRAELARAFVRDPELLVLDEPFEGAFARGDMLEAQVRRRIVPQGRALLLLTQDRALAGRLCERVYRLERGRLIQQDAAVTVPDATS</sequence>
<dbReference type="AlphaFoldDB" id="A0A0J7Y483"/>
<keyword evidence="3" id="KW-0536">Nodulation</keyword>
<evidence type="ECO:0000256" key="2">
    <source>
        <dbReference type="ARBA" id="ARBA00022448"/>
    </source>
</evidence>
<dbReference type="PANTHER" id="PTHR42711">
    <property type="entry name" value="ABC TRANSPORTER ATP-BINDING PROTEIN"/>
    <property type="match status" value="1"/>
</dbReference>
<dbReference type="InterPro" id="IPR050763">
    <property type="entry name" value="ABC_transporter_ATP-binding"/>
</dbReference>
<comment type="caution">
    <text evidence="7">The sequence shown here is derived from an EMBL/GenBank/DDBJ whole genome shotgun (WGS) entry which is preliminary data.</text>
</comment>
<dbReference type="InterPro" id="IPR027417">
    <property type="entry name" value="P-loop_NTPase"/>
</dbReference>